<evidence type="ECO:0000256" key="2">
    <source>
        <dbReference type="SAM" id="Phobius"/>
    </source>
</evidence>
<dbReference type="Proteomes" id="UP000886829">
    <property type="component" value="Unassembled WGS sequence"/>
</dbReference>
<dbReference type="EMBL" id="DXEV01000089">
    <property type="protein sequence ID" value="HIX56739.1"/>
    <property type="molecule type" value="Genomic_DNA"/>
</dbReference>
<dbReference type="Pfam" id="PF00884">
    <property type="entry name" value="Sulfatase"/>
    <property type="match status" value="1"/>
</dbReference>
<dbReference type="PANTHER" id="PTHR43751">
    <property type="entry name" value="SULFATASE"/>
    <property type="match status" value="1"/>
</dbReference>
<organism evidence="5 6">
    <name type="scientific">Candidatus Anaerobiospirillum pullistercoris</name>
    <dbReference type="NCBI Taxonomy" id="2838452"/>
    <lineage>
        <taxon>Bacteria</taxon>
        <taxon>Pseudomonadati</taxon>
        <taxon>Pseudomonadota</taxon>
        <taxon>Gammaproteobacteria</taxon>
        <taxon>Aeromonadales</taxon>
        <taxon>Succinivibrionaceae</taxon>
        <taxon>Anaerobiospirillum</taxon>
    </lineage>
</organism>
<dbReference type="SUPFAM" id="SSF53649">
    <property type="entry name" value="Alkaline phosphatase-like"/>
    <property type="match status" value="1"/>
</dbReference>
<dbReference type="InterPro" id="IPR052701">
    <property type="entry name" value="GAG_Ulvan_Degrading_Sulfatases"/>
</dbReference>
<keyword evidence="2" id="KW-0812">Transmembrane</keyword>
<protein>
    <submittedName>
        <fullName evidence="5">Sulfatase-like hydrolase/transferase</fullName>
    </submittedName>
</protein>
<proteinExistence type="predicted"/>
<keyword evidence="2" id="KW-1133">Transmembrane helix</keyword>
<feature type="domain" description="Inner membrane protein YejM N-terminal" evidence="4">
    <location>
        <begin position="3"/>
        <end position="237"/>
    </location>
</feature>
<evidence type="ECO:0000259" key="3">
    <source>
        <dbReference type="Pfam" id="PF00884"/>
    </source>
</evidence>
<keyword evidence="5" id="KW-0378">Hydrolase</keyword>
<gene>
    <name evidence="5" type="ORF">H9850_04615</name>
</gene>
<dbReference type="PANTHER" id="PTHR43751:SF3">
    <property type="entry name" value="SULFATASE N-TERMINAL DOMAIN-CONTAINING PROTEIN"/>
    <property type="match status" value="1"/>
</dbReference>
<feature type="transmembrane region" description="Helical" evidence="2">
    <location>
        <begin position="128"/>
        <end position="148"/>
    </location>
</feature>
<dbReference type="InterPro" id="IPR024588">
    <property type="entry name" value="YejM_N"/>
</dbReference>
<evidence type="ECO:0000259" key="4">
    <source>
        <dbReference type="Pfam" id="PF11893"/>
    </source>
</evidence>
<comment type="caution">
    <text evidence="5">The sequence shown here is derived from an EMBL/GenBank/DDBJ whole genome shotgun (WGS) entry which is preliminary data.</text>
</comment>
<sequence>MLKKNLSCTLWLGLLNLPLALYFASAYAPPVENSPWFVLGAFTCAAVGLFFIYFALASLILIFPAFCTKKPLGVGRYLYATLIITLLHIVLATDAQVFALYRFHLSYAMLDLFINGGGEIISLSADTWWSIGLQILVIVGYALVTVGLARFLSHHVRARFLVFIALLMYVLANLVHAYAAARQVLPIMEIQNRLPLYRPLTMNSLLMRIGLISPEELANRHVSISNGIFDYPKADLSYAAIPVPEGAGAGWGYVPDEAVIAQAGPAPEAIAGSAPYNVLILAVDALRADMISPEIMPYTATFAQNAWQYTNHYSASNSTRGGIFGLFYGLPPSYWQFALNSGVPSVVTMAVQHQGYQYGIFTSATLVRPEFNATVFAGVPNLRLESDVDGGVIARDNDAIADFEAFLQGLEPDSSFFSFVFLDNVHSYATPVGTEPVFTPVPASINHMELNKDTDPQPIRNLYMNAAHYADQNVQRILEMLEASGRLERTIVIITSDHGEEFNDNGDNYWGHNSNFTDTQIKIPFIMKWPHQEPRVITTVTCAYDVTATLLPRVFGVLNPRSDYTVGQDLFAPHDREYVLAGSYLENAIVESDRIVLIDNLGMLRFKDKRYQDSTDTTRDGFILDAIKQMSYFMQGVERVTPEATSTPLPQAAVATPDAAATDAADAAGADSAAPDAASAAPAPDVPADAEPAPAELVAPTSGAGATLQAVPVEPAADGIATMP</sequence>
<dbReference type="InterPro" id="IPR000917">
    <property type="entry name" value="Sulfatase_N"/>
</dbReference>
<reference evidence="5" key="2">
    <citation type="submission" date="2021-04" db="EMBL/GenBank/DDBJ databases">
        <authorList>
            <person name="Gilroy R."/>
        </authorList>
    </citation>
    <scope>NUCLEOTIDE SEQUENCE</scope>
    <source>
        <strain evidence="5">USASDec5-558</strain>
    </source>
</reference>
<feature type="domain" description="Sulfatase N-terminal" evidence="3">
    <location>
        <begin position="277"/>
        <end position="552"/>
    </location>
</feature>
<evidence type="ECO:0000313" key="6">
    <source>
        <dbReference type="Proteomes" id="UP000886829"/>
    </source>
</evidence>
<name>A0A9D2B192_9GAMM</name>
<dbReference type="GO" id="GO:0016787">
    <property type="term" value="F:hydrolase activity"/>
    <property type="evidence" value="ECO:0007669"/>
    <property type="project" value="UniProtKB-KW"/>
</dbReference>
<feature type="transmembrane region" description="Helical" evidence="2">
    <location>
        <begin position="77"/>
        <end position="101"/>
    </location>
</feature>
<accession>A0A9D2B192</accession>
<feature type="transmembrane region" description="Helical" evidence="2">
    <location>
        <begin position="36"/>
        <end position="65"/>
    </location>
</feature>
<dbReference type="Gene3D" id="3.40.720.10">
    <property type="entry name" value="Alkaline Phosphatase, subunit A"/>
    <property type="match status" value="1"/>
</dbReference>
<dbReference type="CDD" id="cd16148">
    <property type="entry name" value="sulfatase_like"/>
    <property type="match status" value="1"/>
</dbReference>
<evidence type="ECO:0000313" key="5">
    <source>
        <dbReference type="EMBL" id="HIX56739.1"/>
    </source>
</evidence>
<evidence type="ECO:0000256" key="1">
    <source>
        <dbReference type="SAM" id="MobiDB-lite"/>
    </source>
</evidence>
<feature type="region of interest" description="Disordered" evidence="1">
    <location>
        <begin position="654"/>
        <end position="691"/>
    </location>
</feature>
<feature type="transmembrane region" description="Helical" evidence="2">
    <location>
        <begin position="160"/>
        <end position="181"/>
    </location>
</feature>
<reference evidence="5" key="1">
    <citation type="journal article" date="2021" name="PeerJ">
        <title>Extensive microbial diversity within the chicken gut microbiome revealed by metagenomics and culture.</title>
        <authorList>
            <person name="Gilroy R."/>
            <person name="Ravi A."/>
            <person name="Getino M."/>
            <person name="Pursley I."/>
            <person name="Horton D.L."/>
            <person name="Alikhan N.F."/>
            <person name="Baker D."/>
            <person name="Gharbi K."/>
            <person name="Hall N."/>
            <person name="Watson M."/>
            <person name="Adriaenssens E.M."/>
            <person name="Foster-Nyarko E."/>
            <person name="Jarju S."/>
            <person name="Secka A."/>
            <person name="Antonio M."/>
            <person name="Oren A."/>
            <person name="Chaudhuri R.R."/>
            <person name="La Ragione R."/>
            <person name="Hildebrand F."/>
            <person name="Pallen M.J."/>
        </authorList>
    </citation>
    <scope>NUCLEOTIDE SEQUENCE</scope>
    <source>
        <strain evidence="5">USASDec5-558</strain>
    </source>
</reference>
<keyword evidence="2" id="KW-0472">Membrane</keyword>
<dbReference type="AlphaFoldDB" id="A0A9D2B192"/>
<dbReference type="Pfam" id="PF11893">
    <property type="entry name" value="DUF3413"/>
    <property type="match status" value="1"/>
</dbReference>
<dbReference type="InterPro" id="IPR017850">
    <property type="entry name" value="Alkaline_phosphatase_core_sf"/>
</dbReference>